<sequence length="528" mass="58707">MFSPPTSVSEDRDTEMDSLTSPSPTTPSTAMAEAPNLSGPQPSDQISGTQHAGPFPGETIATESTSEWPNTTRISDLPLDHPSFSMNMDLELPQSLPDGNQSGFEFDPMLLFTPSSFITNETDGTPVSPGMMQVYHDRFFSIFHPIMPFINRTRFQSEMTEFLPSIEAQALSYAIAVLGTLSMLDQRSSTDHCYERARSLLDVCERQEHGGSLTNINMLQACILLTLFEFKRPNFARAWMSLGRAIRLVKIMGLDQVGIKPLSENWGLAQDNPLASETAPYAEEKRRTFWVLYIFDSFASVRTNLASAFDESVSVPLPSPREYPDFSTSKEQMPSLQQLFEMPADVPLSSFAATNVVIYLYQRCSRHVNSSQLESSYAFWENHHGIEKAIHQCRTSAIAQHLGYYSNEDPLSLALRINLDTVDILLHKAAFSRVERDQLLTELSVSAGSKCVMGAKDLGQFLIWPITTSIQVFFRMLSHGEADIKPCINSIRTLSGALRDLSDPKHAAPGLIERADEIVAEAEARASK</sequence>
<feature type="domain" description="Xylanolytic transcriptional activator regulatory" evidence="8">
    <location>
        <begin position="238"/>
        <end position="326"/>
    </location>
</feature>
<feature type="compositionally biased region" description="Low complexity" evidence="7">
    <location>
        <begin position="20"/>
        <end position="29"/>
    </location>
</feature>
<evidence type="ECO:0000256" key="4">
    <source>
        <dbReference type="ARBA" id="ARBA00023125"/>
    </source>
</evidence>
<keyword evidence="2" id="KW-0479">Metal-binding</keyword>
<evidence type="ECO:0000256" key="6">
    <source>
        <dbReference type="ARBA" id="ARBA00023242"/>
    </source>
</evidence>
<dbReference type="PANTHER" id="PTHR47338:SF3">
    <property type="entry name" value="C6 FINGER DOMAIN TRANSCRIPTION FACTOR DBAA-RELATED"/>
    <property type="match status" value="1"/>
</dbReference>
<dbReference type="InterPro" id="IPR050815">
    <property type="entry name" value="TF_fung"/>
</dbReference>
<organism evidence="9 10">
    <name type="scientific">Apiospora hydei</name>
    <dbReference type="NCBI Taxonomy" id="1337664"/>
    <lineage>
        <taxon>Eukaryota</taxon>
        <taxon>Fungi</taxon>
        <taxon>Dikarya</taxon>
        <taxon>Ascomycota</taxon>
        <taxon>Pezizomycotina</taxon>
        <taxon>Sordariomycetes</taxon>
        <taxon>Xylariomycetidae</taxon>
        <taxon>Amphisphaeriales</taxon>
        <taxon>Apiosporaceae</taxon>
        <taxon>Apiospora</taxon>
    </lineage>
</organism>
<feature type="compositionally biased region" description="Polar residues" evidence="7">
    <location>
        <begin position="38"/>
        <end position="50"/>
    </location>
</feature>
<keyword evidence="5" id="KW-0804">Transcription</keyword>
<dbReference type="Pfam" id="PF04082">
    <property type="entry name" value="Fungal_trans"/>
    <property type="match status" value="1"/>
</dbReference>
<dbReference type="RefSeq" id="XP_066661056.1">
    <property type="nucleotide sequence ID" value="XM_066818868.1"/>
</dbReference>
<comment type="caution">
    <text evidence="9">The sequence shown here is derived from an EMBL/GenBank/DDBJ whole genome shotgun (WGS) entry which is preliminary data.</text>
</comment>
<evidence type="ECO:0000256" key="2">
    <source>
        <dbReference type="ARBA" id="ARBA00022723"/>
    </source>
</evidence>
<evidence type="ECO:0000256" key="1">
    <source>
        <dbReference type="ARBA" id="ARBA00004123"/>
    </source>
</evidence>
<evidence type="ECO:0000256" key="7">
    <source>
        <dbReference type="SAM" id="MobiDB-lite"/>
    </source>
</evidence>
<keyword evidence="3" id="KW-0805">Transcription regulation</keyword>
<dbReference type="InterPro" id="IPR007219">
    <property type="entry name" value="XnlR_reg_dom"/>
</dbReference>
<reference evidence="9 10" key="1">
    <citation type="submission" date="2023-01" db="EMBL/GenBank/DDBJ databases">
        <title>Analysis of 21 Apiospora genomes using comparative genomics revels a genus with tremendous synthesis potential of carbohydrate active enzymes and secondary metabolites.</title>
        <authorList>
            <person name="Sorensen T."/>
        </authorList>
    </citation>
    <scope>NUCLEOTIDE SEQUENCE [LARGE SCALE GENOMIC DNA]</scope>
    <source>
        <strain evidence="9 10">CBS 114990</strain>
    </source>
</reference>
<evidence type="ECO:0000313" key="10">
    <source>
        <dbReference type="Proteomes" id="UP001433268"/>
    </source>
</evidence>
<dbReference type="CDD" id="cd12148">
    <property type="entry name" value="fungal_TF_MHR"/>
    <property type="match status" value="1"/>
</dbReference>
<comment type="subcellular location">
    <subcellularLocation>
        <location evidence="1">Nucleus</location>
    </subcellularLocation>
</comment>
<feature type="compositionally biased region" description="Polar residues" evidence="7">
    <location>
        <begin position="61"/>
        <end position="74"/>
    </location>
</feature>
<feature type="region of interest" description="Disordered" evidence="7">
    <location>
        <begin position="1"/>
        <end position="82"/>
    </location>
</feature>
<dbReference type="PANTHER" id="PTHR47338">
    <property type="entry name" value="ZN(II)2CYS6 TRANSCRIPTION FACTOR (EUROFUNG)-RELATED"/>
    <property type="match status" value="1"/>
</dbReference>
<dbReference type="GeneID" id="92051928"/>
<evidence type="ECO:0000256" key="3">
    <source>
        <dbReference type="ARBA" id="ARBA00023015"/>
    </source>
</evidence>
<name>A0ABR1UU86_9PEZI</name>
<keyword evidence="6" id="KW-0539">Nucleus</keyword>
<proteinExistence type="predicted"/>
<dbReference type="SMART" id="SM00906">
    <property type="entry name" value="Fungal_trans"/>
    <property type="match status" value="1"/>
</dbReference>
<evidence type="ECO:0000313" key="9">
    <source>
        <dbReference type="EMBL" id="KAK8062457.1"/>
    </source>
</evidence>
<gene>
    <name evidence="9" type="ORF">PG997_014554</name>
</gene>
<dbReference type="Proteomes" id="UP001433268">
    <property type="component" value="Unassembled WGS sequence"/>
</dbReference>
<accession>A0ABR1UU86</accession>
<dbReference type="EMBL" id="JAQQWN010000010">
    <property type="protein sequence ID" value="KAK8062457.1"/>
    <property type="molecule type" value="Genomic_DNA"/>
</dbReference>
<keyword evidence="10" id="KW-1185">Reference proteome</keyword>
<protein>
    <recommendedName>
        <fullName evidence="8">Xylanolytic transcriptional activator regulatory domain-containing protein</fullName>
    </recommendedName>
</protein>
<evidence type="ECO:0000256" key="5">
    <source>
        <dbReference type="ARBA" id="ARBA00023163"/>
    </source>
</evidence>
<keyword evidence="4" id="KW-0238">DNA-binding</keyword>
<evidence type="ECO:0000259" key="8">
    <source>
        <dbReference type="SMART" id="SM00906"/>
    </source>
</evidence>